<accession>A0ABQ0MDQ9</accession>
<organism evidence="1 2">
    <name type="scientific">Mycena chlorophos</name>
    <name type="common">Agaric fungus</name>
    <name type="synonym">Agaricus chlorophos</name>
    <dbReference type="NCBI Taxonomy" id="658473"/>
    <lineage>
        <taxon>Eukaryota</taxon>
        <taxon>Fungi</taxon>
        <taxon>Dikarya</taxon>
        <taxon>Basidiomycota</taxon>
        <taxon>Agaricomycotina</taxon>
        <taxon>Agaricomycetes</taxon>
        <taxon>Agaricomycetidae</taxon>
        <taxon>Agaricales</taxon>
        <taxon>Marasmiineae</taxon>
        <taxon>Mycenaceae</taxon>
        <taxon>Mycena</taxon>
    </lineage>
</organism>
<protein>
    <submittedName>
        <fullName evidence="1">Uncharacterized protein</fullName>
    </submittedName>
</protein>
<dbReference type="EMBL" id="DF850028">
    <property type="protein sequence ID" value="GAT61392.1"/>
    <property type="molecule type" value="Genomic_DNA"/>
</dbReference>
<dbReference type="Proteomes" id="UP000815677">
    <property type="component" value="Unassembled WGS sequence"/>
</dbReference>
<reference evidence="1" key="1">
    <citation type="submission" date="2014-09" db="EMBL/GenBank/DDBJ databases">
        <title>Genome sequence of the luminous mushroom Mycena chlorophos for searching fungal bioluminescence genes.</title>
        <authorList>
            <person name="Tanaka Y."/>
            <person name="Kasuga D."/>
            <person name="Oba Y."/>
            <person name="Hase S."/>
            <person name="Sato K."/>
            <person name="Oba Y."/>
            <person name="Sakakibara Y."/>
        </authorList>
    </citation>
    <scope>NUCLEOTIDE SEQUENCE</scope>
</reference>
<proteinExistence type="predicted"/>
<name>A0ABQ0MDQ9_MYCCL</name>
<evidence type="ECO:0000313" key="2">
    <source>
        <dbReference type="Proteomes" id="UP000815677"/>
    </source>
</evidence>
<evidence type="ECO:0000313" key="1">
    <source>
        <dbReference type="EMBL" id="GAT61392.1"/>
    </source>
</evidence>
<gene>
    <name evidence="1" type="ORF">MCHLO_17416</name>
</gene>
<sequence length="241" mass="26476">MLEKPDSALVADEPNASDVRKTLLPSRISITVALPRTSTSAGSTRCRRVGRRLAAADCVLRRASRGWARPTVRIHASPPCAGRKRGQLGDCKQPCPSPFLFFMPNYDALAFPRFCICPISPTYSHNSPITRHQYPSRTLPRSPVPVPVFDPLHTTTVSCSFSYTSYFATHPAKYHILTLVVSGPHNPLLETFIGRPPASALQPRSILDWVKSVPTLEDGAIVTICGLPRPDPRTQPYPPEA</sequence>
<keyword evidence="2" id="KW-1185">Reference proteome</keyword>